<keyword evidence="1" id="KW-0472">Membrane</keyword>
<evidence type="ECO:0000256" key="1">
    <source>
        <dbReference type="SAM" id="Phobius"/>
    </source>
</evidence>
<evidence type="ECO:0000313" key="3">
    <source>
        <dbReference type="Proteomes" id="UP001150062"/>
    </source>
</evidence>
<protein>
    <submittedName>
        <fullName evidence="2">Uncharacterized protein</fullName>
    </submittedName>
</protein>
<organism evidence="2 3">
    <name type="scientific">Anaeramoeba flamelloides</name>
    <dbReference type="NCBI Taxonomy" id="1746091"/>
    <lineage>
        <taxon>Eukaryota</taxon>
        <taxon>Metamonada</taxon>
        <taxon>Anaeramoebidae</taxon>
        <taxon>Anaeramoeba</taxon>
    </lineage>
</organism>
<keyword evidence="3" id="KW-1185">Reference proteome</keyword>
<feature type="transmembrane region" description="Helical" evidence="1">
    <location>
        <begin position="112"/>
        <end position="132"/>
    </location>
</feature>
<name>A0ABQ8XHR8_9EUKA</name>
<accession>A0ABQ8XHR8</accession>
<proteinExistence type="predicted"/>
<sequence length="260" mass="30637">MSTDNRNIADLPAFTPPPHYSVQHFFLSFPLTFFFLPTLIIIMSAKNFLKLTFFFINKGIKIYKNLTEEIKDLWDNKIIELFPLLYELFSEMLRLIDRTLETLFGQRFGFSFFRFLLLHWFKFLLFLTQLFLKCVQHSLNIIGSIGFKILSITKNCYAIVFVLVGKATKVVLDQNFSKTVITKLLIYYQLWSWSLIQPYENTISPYIAEFKRGWVLKSSFYPQIRRGMSYQTSRDIGSLGKLFGSIYSIISNILVYFTKE</sequence>
<keyword evidence="1" id="KW-1133">Transmembrane helix</keyword>
<dbReference type="Proteomes" id="UP001150062">
    <property type="component" value="Unassembled WGS sequence"/>
</dbReference>
<dbReference type="EMBL" id="JAOAOG010000294">
    <property type="protein sequence ID" value="KAJ6232165.1"/>
    <property type="molecule type" value="Genomic_DNA"/>
</dbReference>
<gene>
    <name evidence="2" type="ORF">M0813_05083</name>
</gene>
<keyword evidence="1" id="KW-0812">Transmembrane</keyword>
<comment type="caution">
    <text evidence="2">The sequence shown here is derived from an EMBL/GenBank/DDBJ whole genome shotgun (WGS) entry which is preliminary data.</text>
</comment>
<reference evidence="2" key="1">
    <citation type="submission" date="2022-08" db="EMBL/GenBank/DDBJ databases">
        <title>Novel sulfate-reducing endosymbionts in the free-living metamonad Anaeramoeba.</title>
        <authorList>
            <person name="Jerlstrom-Hultqvist J."/>
            <person name="Cepicka I."/>
            <person name="Gallot-Lavallee L."/>
            <person name="Salas-Leiva D."/>
            <person name="Curtis B.A."/>
            <person name="Zahonova K."/>
            <person name="Pipaliya S."/>
            <person name="Dacks J."/>
            <person name="Roger A.J."/>
        </authorList>
    </citation>
    <scope>NUCLEOTIDE SEQUENCE</scope>
    <source>
        <strain evidence="2">Schooner1</strain>
    </source>
</reference>
<feature type="transmembrane region" description="Helical" evidence="1">
    <location>
        <begin position="25"/>
        <end position="45"/>
    </location>
</feature>
<evidence type="ECO:0000313" key="2">
    <source>
        <dbReference type="EMBL" id="KAJ6232165.1"/>
    </source>
</evidence>